<dbReference type="Proteomes" id="UP000274756">
    <property type="component" value="Unassembled WGS sequence"/>
</dbReference>
<dbReference type="InterPro" id="IPR008555">
    <property type="entry name" value="SIKE"/>
</dbReference>
<evidence type="ECO:0000256" key="3">
    <source>
        <dbReference type="SAM" id="MobiDB-lite"/>
    </source>
</evidence>
<sequence>MGSANISQMLAEMRQLVMNLQHRERIIDMALAKSQIVSDKISGMKEYQEEVANMNGCWRMQGRKALIAGLQQENRQILQLQNENSVLFVRKFAENEKQWLKFGEALKLIKLLDDCFSKGEAQSNRDQETIARVSAENACLRELLNISSRNEPGVCNLFCTWASSQHNLINGLIRENRGIEESEEGREEASTPRSTSQNDWADSIIDDTSSVERLQFLTRLDPLGEVPVPALRNATIQ</sequence>
<organism evidence="5 7">
    <name type="scientific">Dracunculus medinensis</name>
    <name type="common">Guinea worm</name>
    <dbReference type="NCBI Taxonomy" id="318479"/>
    <lineage>
        <taxon>Eukaryota</taxon>
        <taxon>Metazoa</taxon>
        <taxon>Ecdysozoa</taxon>
        <taxon>Nematoda</taxon>
        <taxon>Chromadorea</taxon>
        <taxon>Rhabditida</taxon>
        <taxon>Spirurina</taxon>
        <taxon>Dracunculoidea</taxon>
        <taxon>Dracunculidae</taxon>
        <taxon>Dracunculus</taxon>
    </lineage>
</organism>
<evidence type="ECO:0000313" key="6">
    <source>
        <dbReference type="Proteomes" id="UP000274756"/>
    </source>
</evidence>
<accession>A0A0N4UK40</accession>
<keyword evidence="6" id="KW-1185">Reference proteome</keyword>
<dbReference type="PANTHER" id="PTHR12186:SF2">
    <property type="entry name" value="FGFR1 ONCOGENE PARTNER 2 HOMOLOG"/>
    <property type="match status" value="1"/>
</dbReference>
<dbReference type="EMBL" id="UYYG01000049">
    <property type="protein sequence ID" value="VDN52216.1"/>
    <property type="molecule type" value="Genomic_DNA"/>
</dbReference>
<reference evidence="4 6" key="2">
    <citation type="submission" date="2018-11" db="EMBL/GenBank/DDBJ databases">
        <authorList>
            <consortium name="Pathogen Informatics"/>
        </authorList>
    </citation>
    <scope>NUCLEOTIDE SEQUENCE [LARGE SCALE GENOMIC DNA]</scope>
</reference>
<name>A0A0N4UK40_DRAME</name>
<dbReference type="AlphaFoldDB" id="A0A0N4UK40"/>
<dbReference type="PANTHER" id="PTHR12186">
    <property type="entry name" value="SIKE FAMILY MEMBER"/>
    <property type="match status" value="1"/>
</dbReference>
<proteinExistence type="inferred from homology"/>
<protein>
    <submittedName>
        <fullName evidence="7">FGFR1 oncogene partner 2 homolog</fullName>
    </submittedName>
</protein>
<evidence type="ECO:0000313" key="7">
    <source>
        <dbReference type="WBParaSite" id="DME_0000806401-mRNA-1"/>
    </source>
</evidence>
<evidence type="ECO:0000313" key="4">
    <source>
        <dbReference type="EMBL" id="VDN52216.1"/>
    </source>
</evidence>
<evidence type="ECO:0000256" key="2">
    <source>
        <dbReference type="ARBA" id="ARBA00023054"/>
    </source>
</evidence>
<feature type="compositionally biased region" description="Polar residues" evidence="3">
    <location>
        <begin position="191"/>
        <end position="202"/>
    </location>
</feature>
<comment type="similarity">
    <text evidence="1">Belongs to the SIKE family.</text>
</comment>
<evidence type="ECO:0000256" key="1">
    <source>
        <dbReference type="ARBA" id="ARBA00005537"/>
    </source>
</evidence>
<feature type="region of interest" description="Disordered" evidence="3">
    <location>
        <begin position="180"/>
        <end position="202"/>
    </location>
</feature>
<dbReference type="WBParaSite" id="DME_0000806401-mRNA-1">
    <property type="protein sequence ID" value="DME_0000806401-mRNA-1"/>
    <property type="gene ID" value="DME_0000806401"/>
</dbReference>
<gene>
    <name evidence="4" type="ORF">DME_LOCUS2189</name>
</gene>
<reference evidence="7" key="1">
    <citation type="submission" date="2017-02" db="UniProtKB">
        <authorList>
            <consortium name="WormBaseParasite"/>
        </authorList>
    </citation>
    <scope>IDENTIFICATION</scope>
</reference>
<keyword evidence="2" id="KW-0175">Coiled coil</keyword>
<dbReference type="OrthoDB" id="21214at2759"/>
<dbReference type="Pfam" id="PF05769">
    <property type="entry name" value="SIKE"/>
    <property type="match status" value="1"/>
</dbReference>
<dbReference type="Proteomes" id="UP000038040">
    <property type="component" value="Unplaced"/>
</dbReference>
<dbReference type="STRING" id="318479.A0A0N4UK40"/>
<evidence type="ECO:0000313" key="5">
    <source>
        <dbReference type="Proteomes" id="UP000038040"/>
    </source>
</evidence>